<reference evidence="2 3" key="1">
    <citation type="submission" date="2016-10" db="EMBL/GenBank/DDBJ databases">
        <authorList>
            <person name="de Groot N.N."/>
        </authorList>
    </citation>
    <scope>NUCLEOTIDE SEQUENCE [LARGE SCALE GENOMIC DNA]</scope>
    <source>
        <strain evidence="2 3">DSM 15827</strain>
    </source>
</reference>
<dbReference type="AlphaFoldDB" id="A0A1H9GSR9"/>
<evidence type="ECO:0000313" key="3">
    <source>
        <dbReference type="Proteomes" id="UP000198556"/>
    </source>
</evidence>
<evidence type="ECO:0000259" key="1">
    <source>
        <dbReference type="Pfam" id="PF24719"/>
    </source>
</evidence>
<dbReference type="InterPro" id="IPR056509">
    <property type="entry name" value="Imm33-like"/>
</dbReference>
<protein>
    <recommendedName>
        <fullName evidence="1">Imm33-like domain-containing protein</fullName>
    </recommendedName>
</protein>
<organism evidence="2 3">
    <name type="scientific">Granulicatella balaenopterae</name>
    <dbReference type="NCBI Taxonomy" id="137733"/>
    <lineage>
        <taxon>Bacteria</taxon>
        <taxon>Bacillati</taxon>
        <taxon>Bacillota</taxon>
        <taxon>Bacilli</taxon>
        <taxon>Lactobacillales</taxon>
        <taxon>Carnobacteriaceae</taxon>
        <taxon>Granulicatella</taxon>
    </lineage>
</organism>
<gene>
    <name evidence="2" type="ORF">SAMN05421767_10135</name>
</gene>
<proteinExistence type="predicted"/>
<evidence type="ECO:0000313" key="2">
    <source>
        <dbReference type="EMBL" id="SEQ53104.1"/>
    </source>
</evidence>
<dbReference type="STRING" id="137733.SAMN05421767_10135"/>
<dbReference type="Proteomes" id="UP000198556">
    <property type="component" value="Unassembled WGS sequence"/>
</dbReference>
<feature type="domain" description="Imm33-like" evidence="1">
    <location>
        <begin position="107"/>
        <end position="182"/>
    </location>
</feature>
<keyword evidence="3" id="KW-1185">Reference proteome</keyword>
<dbReference type="RefSeq" id="WP_089745422.1">
    <property type="nucleotide sequence ID" value="NZ_FOGF01000001.1"/>
</dbReference>
<dbReference type="Pfam" id="PF24719">
    <property type="entry name" value="Imm33-like"/>
    <property type="match status" value="1"/>
</dbReference>
<accession>A0A1H9GSR9</accession>
<dbReference type="OrthoDB" id="2838760at2"/>
<name>A0A1H9GSR9_9LACT</name>
<dbReference type="EMBL" id="FOGF01000001">
    <property type="protein sequence ID" value="SEQ53104.1"/>
    <property type="molecule type" value="Genomic_DNA"/>
</dbReference>
<sequence length="195" mass="22287">MEKFEKMINNQLVVLTADEQYEKEALDVLAFLEDAVEEINEDALVSFHYAYIGFVKEGEAFHVYAPDLAEGDIDGKVTDLTYFLSIIEATFKMAKRTKTLGKLINFTYQGTVVLANDVFDQSEIYAHRYEDDTWYIGPIDQSVEQQPLMGAKAYQVFYEHPELYGIMHLPTDYIAMIKDGEVLSVLDIEGENVLK</sequence>